<name>A0A811VLK3_CERCA</name>
<proteinExistence type="predicted"/>
<keyword evidence="2" id="KW-1185">Reference proteome</keyword>
<dbReference type="Proteomes" id="UP000606786">
    <property type="component" value="Unassembled WGS sequence"/>
</dbReference>
<sequence>MKDNSDTQILRGLKRTFLCPKLMVQVDVKISDRKSLAAEKLIIMQEWAFMSPHYCAGLGWAGEHSKMADATKWTTNHFGGILSTLSI</sequence>
<reference evidence="1" key="1">
    <citation type="submission" date="2020-11" db="EMBL/GenBank/DDBJ databases">
        <authorList>
            <person name="Whitehead M."/>
        </authorList>
    </citation>
    <scope>NUCLEOTIDE SEQUENCE</scope>
    <source>
        <strain evidence="1">EGII</strain>
    </source>
</reference>
<protein>
    <submittedName>
        <fullName evidence="1">(Mediterranean fruit fly) hypothetical protein</fullName>
    </submittedName>
</protein>
<comment type="caution">
    <text evidence="1">The sequence shown here is derived from an EMBL/GenBank/DDBJ whole genome shotgun (WGS) entry which is preliminary data.</text>
</comment>
<evidence type="ECO:0000313" key="2">
    <source>
        <dbReference type="Proteomes" id="UP000606786"/>
    </source>
</evidence>
<accession>A0A811VLK3</accession>
<organism evidence="1 2">
    <name type="scientific">Ceratitis capitata</name>
    <name type="common">Mediterranean fruit fly</name>
    <name type="synonym">Tephritis capitata</name>
    <dbReference type="NCBI Taxonomy" id="7213"/>
    <lineage>
        <taxon>Eukaryota</taxon>
        <taxon>Metazoa</taxon>
        <taxon>Ecdysozoa</taxon>
        <taxon>Arthropoda</taxon>
        <taxon>Hexapoda</taxon>
        <taxon>Insecta</taxon>
        <taxon>Pterygota</taxon>
        <taxon>Neoptera</taxon>
        <taxon>Endopterygota</taxon>
        <taxon>Diptera</taxon>
        <taxon>Brachycera</taxon>
        <taxon>Muscomorpha</taxon>
        <taxon>Tephritoidea</taxon>
        <taxon>Tephritidae</taxon>
        <taxon>Ceratitis</taxon>
        <taxon>Ceratitis</taxon>
    </lineage>
</organism>
<gene>
    <name evidence="1" type="ORF">CCAP1982_LOCUS22950</name>
</gene>
<evidence type="ECO:0000313" key="1">
    <source>
        <dbReference type="EMBL" id="CAD7014993.1"/>
    </source>
</evidence>
<dbReference type="EMBL" id="CAJHJT010000056">
    <property type="protein sequence ID" value="CAD7014993.1"/>
    <property type="molecule type" value="Genomic_DNA"/>
</dbReference>
<dbReference type="AlphaFoldDB" id="A0A811VLK3"/>